<proteinExistence type="predicted"/>
<name>A0A2N9H6L1_FAGSY</name>
<dbReference type="EMBL" id="OIVN01002956">
    <property type="protein sequence ID" value="SPD07732.1"/>
    <property type="molecule type" value="Genomic_DNA"/>
</dbReference>
<gene>
    <name evidence="1" type="ORF">FSB_LOCUS35614</name>
</gene>
<protein>
    <submittedName>
        <fullName evidence="1">Uncharacterized protein</fullName>
    </submittedName>
</protein>
<dbReference type="AlphaFoldDB" id="A0A2N9H6L1"/>
<organism evidence="1">
    <name type="scientific">Fagus sylvatica</name>
    <name type="common">Beechnut</name>
    <dbReference type="NCBI Taxonomy" id="28930"/>
    <lineage>
        <taxon>Eukaryota</taxon>
        <taxon>Viridiplantae</taxon>
        <taxon>Streptophyta</taxon>
        <taxon>Embryophyta</taxon>
        <taxon>Tracheophyta</taxon>
        <taxon>Spermatophyta</taxon>
        <taxon>Magnoliopsida</taxon>
        <taxon>eudicotyledons</taxon>
        <taxon>Gunneridae</taxon>
        <taxon>Pentapetalae</taxon>
        <taxon>rosids</taxon>
        <taxon>fabids</taxon>
        <taxon>Fagales</taxon>
        <taxon>Fagaceae</taxon>
        <taxon>Fagus</taxon>
    </lineage>
</organism>
<sequence length="51" mass="5461">MCAACLESQRLCAACLVRGGGWLLLGCCSFSSLCRWLRDLVADRGGPVVSR</sequence>
<accession>A0A2N9H6L1</accession>
<evidence type="ECO:0000313" key="1">
    <source>
        <dbReference type="EMBL" id="SPD07732.1"/>
    </source>
</evidence>
<reference evidence="1" key="1">
    <citation type="submission" date="2018-02" db="EMBL/GenBank/DDBJ databases">
        <authorList>
            <person name="Cohen D.B."/>
            <person name="Kent A.D."/>
        </authorList>
    </citation>
    <scope>NUCLEOTIDE SEQUENCE</scope>
</reference>